<organism evidence="1 2">
    <name type="scientific">Metallibacterium scheffleri</name>
    <dbReference type="NCBI Taxonomy" id="993689"/>
    <lineage>
        <taxon>Bacteria</taxon>
        <taxon>Pseudomonadati</taxon>
        <taxon>Pseudomonadota</taxon>
        <taxon>Gammaproteobacteria</taxon>
        <taxon>Lysobacterales</taxon>
        <taxon>Rhodanobacteraceae</taxon>
        <taxon>Metallibacterium</taxon>
    </lineage>
</organism>
<keyword evidence="2" id="KW-1185">Reference proteome</keyword>
<dbReference type="Proteomes" id="UP000307749">
    <property type="component" value="Unassembled WGS sequence"/>
</dbReference>
<reference evidence="1 2" key="1">
    <citation type="submission" date="2017-02" db="EMBL/GenBank/DDBJ databases">
        <title>Whole genome sequencing of Metallibacterium scheffleri DSM 24874 (T).</title>
        <authorList>
            <person name="Kumar S."/>
            <person name="Patil P."/>
            <person name="Patil P.B."/>
        </authorList>
    </citation>
    <scope>NUCLEOTIDE SEQUENCE [LARGE SCALE GENOMIC DNA]</scope>
    <source>
        <strain evidence="1 2">DSM 24874</strain>
    </source>
</reference>
<dbReference type="EMBL" id="MWQO01000014">
    <property type="protein sequence ID" value="THD11359.1"/>
    <property type="molecule type" value="Genomic_DNA"/>
</dbReference>
<accession>A0A4S3KQS2</accession>
<gene>
    <name evidence="1" type="ORF">B1806_04375</name>
</gene>
<sequence>MPAGLARSQSRRSEVTLCPSTVFTAEVSMKNDSTLFVGLDVHKDSIVAAYSVGLGEVQVLGHVGVCDRDIDKLCVRQPGGWGRPSHCLRPLTPMAYRFRSRSTGRSWMTRPPARFLSW</sequence>
<protein>
    <submittedName>
        <fullName evidence="1">Uncharacterized protein</fullName>
    </submittedName>
</protein>
<dbReference type="AlphaFoldDB" id="A0A4S3KQS2"/>
<evidence type="ECO:0000313" key="1">
    <source>
        <dbReference type="EMBL" id="THD11359.1"/>
    </source>
</evidence>
<proteinExistence type="predicted"/>
<comment type="caution">
    <text evidence="1">The sequence shown here is derived from an EMBL/GenBank/DDBJ whole genome shotgun (WGS) entry which is preliminary data.</text>
</comment>
<name>A0A4S3KQS2_9GAMM</name>
<evidence type="ECO:0000313" key="2">
    <source>
        <dbReference type="Proteomes" id="UP000307749"/>
    </source>
</evidence>